<accession>A0A497ETJ5</accession>
<dbReference type="EMBL" id="QMQV01000018">
    <property type="protein sequence ID" value="RLE49928.1"/>
    <property type="molecule type" value="Genomic_DNA"/>
</dbReference>
<dbReference type="AlphaFoldDB" id="A0A497ETJ5"/>
<proteinExistence type="predicted"/>
<dbReference type="Proteomes" id="UP000278475">
    <property type="component" value="Unassembled WGS sequence"/>
</dbReference>
<reference evidence="1 2" key="1">
    <citation type="submission" date="2018-06" db="EMBL/GenBank/DDBJ databases">
        <title>Extensive metabolic versatility and redundancy in microbially diverse, dynamic hydrothermal sediments.</title>
        <authorList>
            <person name="Dombrowski N."/>
            <person name="Teske A."/>
            <person name="Baker B.J."/>
        </authorList>
    </citation>
    <scope>NUCLEOTIDE SEQUENCE [LARGE SCALE GENOMIC DNA]</scope>
    <source>
        <strain evidence="1">B66_G16</strain>
    </source>
</reference>
<sequence length="279" mass="32737">MIAKKLFICSVIMFLISIVQMFITMSLYARADTLSQAIERYKEVERSIIRKALDAYENGTQYHFSDTDIEIRQISSNRLAVNLTVLLYNESSWGGNFLTLVWRWVRYKIPYYNVTFYPNATISDFYRTLYRLESKKRLFLKSGAILSLSPAYFLVNGNPGKIVYFSYNQKPSYQTLVSLAESDPMNIFKVNRTWMNAIFVFEFNDSLTEPFCLVFPVPRYSRVHLKMSFWNNIIYHRFDYPEFIINGTKSGNRLEAWLKPYPCCGEKNVKLQPLEVCVA</sequence>
<comment type="caution">
    <text evidence="1">The sequence shown here is derived from an EMBL/GenBank/DDBJ whole genome shotgun (WGS) entry which is preliminary data.</text>
</comment>
<evidence type="ECO:0000313" key="1">
    <source>
        <dbReference type="EMBL" id="RLE49928.1"/>
    </source>
</evidence>
<evidence type="ECO:0000313" key="2">
    <source>
        <dbReference type="Proteomes" id="UP000278475"/>
    </source>
</evidence>
<gene>
    <name evidence="1" type="ORF">DRJ31_03250</name>
</gene>
<name>A0A497ETJ5_9CREN</name>
<organism evidence="1 2">
    <name type="scientific">Thermoproteota archaeon</name>
    <dbReference type="NCBI Taxonomy" id="2056631"/>
    <lineage>
        <taxon>Archaea</taxon>
        <taxon>Thermoproteota</taxon>
    </lineage>
</organism>
<protein>
    <submittedName>
        <fullName evidence="1">Uncharacterized protein</fullName>
    </submittedName>
</protein>